<dbReference type="PANTHER" id="PTHR10974:SF4">
    <property type="entry name" value="PROTEIN CBG09258"/>
    <property type="match status" value="1"/>
</dbReference>
<dbReference type="InterPro" id="IPR004245">
    <property type="entry name" value="DUF229"/>
</dbReference>
<accession>A0A2G9UM60</accession>
<dbReference type="Proteomes" id="UP000230423">
    <property type="component" value="Unassembled WGS sequence"/>
</dbReference>
<proteinExistence type="predicted"/>
<evidence type="ECO:0000313" key="2">
    <source>
        <dbReference type="Proteomes" id="UP000230423"/>
    </source>
</evidence>
<dbReference type="OrthoDB" id="413313at2759"/>
<keyword evidence="2" id="KW-1185">Reference proteome</keyword>
<protein>
    <submittedName>
        <fullName evidence="1">Uncharacterized protein</fullName>
    </submittedName>
</protein>
<dbReference type="EMBL" id="KZ345988">
    <property type="protein sequence ID" value="PIO71307.1"/>
    <property type="molecule type" value="Genomic_DNA"/>
</dbReference>
<dbReference type="AlphaFoldDB" id="A0A2G9UM60"/>
<sequence length="506" mass="57967">NIKCNAVMNPLASLDEIGQLELSQPVLGGNLAAETNISCYYHVLVNNTVGDIIVGEAIKVEFNEPKRIRHDQFVVRCHRDSPAKDVVYDKAFVNVPMPNGPASEPKFVENDPEQPSIALLMFDSVSLNHFKRTMPRTATFLVDNDFFTFNMYNEMTDNSEENLLNILSGGDDGVEKRAFLWDKMRDRKCLTYMSEEVGDFPSLLGNMSIEVEHDLRPFYKYSQRSTKEHCTPDGRVAPHEHIEYWKNALLHVKRHCHFSIHYMRTYSTGGSEHLSLLDTKLRESLEILKGDGLFENTAFVLLSGRGNPVKDRSELFTGRVEERSPLLSIKLPEKFLRKHYTSKLNLDFNVNRLVNTKDVGMTLMDLATMDFENIPTIEQEETLRGASLLRAAHAVYRSCDDANIPPHSCLCMDEKTILSKQYTNWKEARLLHRDLGMNYVDIIVMVYPIARSSDTKKDQPSLAMLVFDSVSLNHFKRSMPKTTKFLIDNDFFVFNMYNEASLPRLN</sequence>
<organism evidence="1 2">
    <name type="scientific">Teladorsagia circumcincta</name>
    <name type="common">Brown stomach worm</name>
    <name type="synonym">Ostertagia circumcincta</name>
    <dbReference type="NCBI Taxonomy" id="45464"/>
    <lineage>
        <taxon>Eukaryota</taxon>
        <taxon>Metazoa</taxon>
        <taxon>Ecdysozoa</taxon>
        <taxon>Nematoda</taxon>
        <taxon>Chromadorea</taxon>
        <taxon>Rhabditida</taxon>
        <taxon>Rhabditina</taxon>
        <taxon>Rhabditomorpha</taxon>
        <taxon>Strongyloidea</taxon>
        <taxon>Trichostrongylidae</taxon>
        <taxon>Teladorsagia</taxon>
    </lineage>
</organism>
<reference evidence="1 2" key="1">
    <citation type="submission" date="2015-09" db="EMBL/GenBank/DDBJ databases">
        <title>Draft genome of the parasitic nematode Teladorsagia circumcincta isolate WARC Sus (inbred).</title>
        <authorList>
            <person name="Mitreva M."/>
        </authorList>
    </citation>
    <scope>NUCLEOTIDE SEQUENCE [LARGE SCALE GENOMIC DNA]</scope>
    <source>
        <strain evidence="1 2">S</strain>
    </source>
</reference>
<evidence type="ECO:0000313" key="1">
    <source>
        <dbReference type="EMBL" id="PIO71307.1"/>
    </source>
</evidence>
<name>A0A2G9UM60_TELCI</name>
<dbReference type="Pfam" id="PF02995">
    <property type="entry name" value="DUF229"/>
    <property type="match status" value="2"/>
</dbReference>
<dbReference type="GO" id="GO:0005615">
    <property type="term" value="C:extracellular space"/>
    <property type="evidence" value="ECO:0007669"/>
    <property type="project" value="TreeGrafter"/>
</dbReference>
<gene>
    <name evidence="1" type="ORF">TELCIR_06799</name>
</gene>
<dbReference type="PANTHER" id="PTHR10974">
    <property type="entry name" value="FI08016P-RELATED"/>
    <property type="match status" value="1"/>
</dbReference>
<feature type="non-terminal residue" evidence="1">
    <location>
        <position position="1"/>
    </location>
</feature>